<dbReference type="SUPFAM" id="SSF55874">
    <property type="entry name" value="ATPase domain of HSP90 chaperone/DNA topoisomerase II/histidine kinase"/>
    <property type="match status" value="1"/>
</dbReference>
<keyword evidence="6" id="KW-0175">Coiled coil</keyword>
<dbReference type="EMBL" id="ASJR01000018">
    <property type="protein sequence ID" value="ERP31149.1"/>
    <property type="molecule type" value="Genomic_DNA"/>
</dbReference>
<gene>
    <name evidence="10" type="ORF">CALK_1947</name>
</gene>
<feature type="modified residue" description="4-aspartylphosphate" evidence="5">
    <location>
        <position position="700"/>
    </location>
</feature>
<keyword evidence="7" id="KW-0812">Transmembrane</keyword>
<keyword evidence="3 5" id="KW-0597">Phosphoprotein</keyword>
<dbReference type="Proteomes" id="UP000017148">
    <property type="component" value="Unassembled WGS sequence"/>
</dbReference>
<dbReference type="PROSITE" id="PS50110">
    <property type="entry name" value="RESPONSE_REGULATORY"/>
    <property type="match status" value="1"/>
</dbReference>
<dbReference type="eggNOG" id="COG2205">
    <property type="taxonomic scope" value="Bacteria"/>
</dbReference>
<dbReference type="OrthoDB" id="568844at2"/>
<feature type="transmembrane region" description="Helical" evidence="7">
    <location>
        <begin position="107"/>
        <end position="125"/>
    </location>
</feature>
<dbReference type="CDD" id="cd17546">
    <property type="entry name" value="REC_hyHK_CKI1_RcsC-like"/>
    <property type="match status" value="1"/>
</dbReference>
<sequence length="781" mass="89375">MISISPYTLLILILAGITAFVAIYHLLFYFYDVKDKHSLAISLLSLSVSFYQLSCAGLYHLGQTEEHSIFFMHLNHIGISLIAIFLVQYIRNWLPSDRQEILKRFSLIYFLFLLYISYDAIRYVATGTETMLFDIRTAVEHSFFGTSFIEYSSTLPVTLFYVFVLLTILLSLVKLQQLFKHNRTIHERIIISSFYLFCLIAVNDLLVAAHIIPGVYLLEVSYLFIILAITNKYTYDHIILKNRFYRMNQNLDFEVQQKTRAYRQAKDEAEQANRAKSIFLANMTHDIRTPLNGIIGIADFLLRQSSTKPSQGEYISIIKQSGQTLLDLVNNILNFTKIEADKATVEIQRVCLDTLLDSIIHLFTLRAEEKGITMGYHLHRAVPEYIETDSTKLKQILINLLGNALKFTHSGKIWLSVYPQEKNLVFIVGDTGIGISPQQKERIFTAFTQEDTSTTRLYGGTGLGLAITKRIISLLHGEISLRSRKGKGTRFRVTLPVKAVAPPPKRDFGSRTPIALLSIDSYAQKREVSYILRNAGIICRNLHSFEDIYIQVSHTTRPHVLLYTPTSVETQQEEIESLQEERQFIPLAIGPMSSIITYDSEKYSAREFIPFPVSRRRLLDALSQHIDENLPYAPQKKARTEKKKSPFSHLSILVAEDNPVNSIVIDKIFQSLGISITIAKDGQEALEYLQEKYYHILFADIQMPRIDGIELTKKIRHSPEISQNRNIIIIALTANILSGDEARYYSLGMNDYLPKPVTISRIEKILEKWLNHDITQQPPLS</sequence>
<evidence type="ECO:0000256" key="1">
    <source>
        <dbReference type="ARBA" id="ARBA00000085"/>
    </source>
</evidence>
<dbReference type="Pfam" id="PF00512">
    <property type="entry name" value="HisKA"/>
    <property type="match status" value="1"/>
</dbReference>
<dbReference type="SMART" id="SM00388">
    <property type="entry name" value="HisKA"/>
    <property type="match status" value="1"/>
</dbReference>
<dbReference type="PANTHER" id="PTHR45339">
    <property type="entry name" value="HYBRID SIGNAL TRANSDUCTION HISTIDINE KINASE J"/>
    <property type="match status" value="1"/>
</dbReference>
<accession>U7D3R7</accession>
<organism evidence="10 11">
    <name type="scientific">Chitinivibrio alkaliphilus ACht1</name>
    <dbReference type="NCBI Taxonomy" id="1313304"/>
    <lineage>
        <taxon>Bacteria</taxon>
        <taxon>Pseudomonadati</taxon>
        <taxon>Fibrobacterota</taxon>
        <taxon>Chitinivibrionia</taxon>
        <taxon>Chitinivibrionales</taxon>
        <taxon>Chitinivibrionaceae</taxon>
        <taxon>Chitinivibrio</taxon>
    </lineage>
</organism>
<dbReference type="PRINTS" id="PR00344">
    <property type="entry name" value="BCTRLSENSOR"/>
</dbReference>
<dbReference type="Gene3D" id="1.10.287.130">
    <property type="match status" value="1"/>
</dbReference>
<name>U7D3R7_9BACT</name>
<dbReference type="InterPro" id="IPR003594">
    <property type="entry name" value="HATPase_dom"/>
</dbReference>
<dbReference type="EC" id="2.7.13.3" evidence="2"/>
<evidence type="ECO:0000256" key="3">
    <source>
        <dbReference type="ARBA" id="ARBA00022553"/>
    </source>
</evidence>
<dbReference type="RefSeq" id="WP_022637368.1">
    <property type="nucleotide sequence ID" value="NZ_ASJR01000018.1"/>
</dbReference>
<keyword evidence="11" id="KW-1185">Reference proteome</keyword>
<evidence type="ECO:0000256" key="4">
    <source>
        <dbReference type="ARBA" id="ARBA00023012"/>
    </source>
</evidence>
<dbReference type="CDD" id="cd16922">
    <property type="entry name" value="HATPase_EvgS-ArcB-TorS-like"/>
    <property type="match status" value="1"/>
</dbReference>
<dbReference type="InterPro" id="IPR036097">
    <property type="entry name" value="HisK_dim/P_sf"/>
</dbReference>
<dbReference type="Pfam" id="PF00072">
    <property type="entry name" value="Response_reg"/>
    <property type="match status" value="1"/>
</dbReference>
<keyword evidence="10" id="KW-0418">Kinase</keyword>
<dbReference type="SMART" id="SM00387">
    <property type="entry name" value="HATPase_c"/>
    <property type="match status" value="1"/>
</dbReference>
<dbReference type="SMART" id="SM00448">
    <property type="entry name" value="REC"/>
    <property type="match status" value="1"/>
</dbReference>
<dbReference type="STRING" id="1313304.CALK_1947"/>
<dbReference type="SUPFAM" id="SSF52172">
    <property type="entry name" value="CheY-like"/>
    <property type="match status" value="1"/>
</dbReference>
<feature type="domain" description="Histidine kinase" evidence="8">
    <location>
        <begin position="282"/>
        <end position="499"/>
    </location>
</feature>
<feature type="transmembrane region" description="Helical" evidence="7">
    <location>
        <begin position="6"/>
        <end position="27"/>
    </location>
</feature>
<dbReference type="AlphaFoldDB" id="U7D3R7"/>
<evidence type="ECO:0000256" key="6">
    <source>
        <dbReference type="SAM" id="Coils"/>
    </source>
</evidence>
<proteinExistence type="predicted"/>
<feature type="transmembrane region" description="Helical" evidence="7">
    <location>
        <begin position="194"/>
        <end position="216"/>
    </location>
</feature>
<dbReference type="Pfam" id="PF02518">
    <property type="entry name" value="HATPase_c"/>
    <property type="match status" value="1"/>
</dbReference>
<evidence type="ECO:0000313" key="10">
    <source>
        <dbReference type="EMBL" id="ERP31149.1"/>
    </source>
</evidence>
<evidence type="ECO:0000256" key="7">
    <source>
        <dbReference type="SAM" id="Phobius"/>
    </source>
</evidence>
<keyword evidence="7" id="KW-0472">Membrane</keyword>
<feature type="transmembrane region" description="Helical" evidence="7">
    <location>
        <begin position="68"/>
        <end position="87"/>
    </location>
</feature>
<evidence type="ECO:0000256" key="2">
    <source>
        <dbReference type="ARBA" id="ARBA00012438"/>
    </source>
</evidence>
<evidence type="ECO:0000313" key="11">
    <source>
        <dbReference type="Proteomes" id="UP000017148"/>
    </source>
</evidence>
<dbReference type="InterPro" id="IPR011006">
    <property type="entry name" value="CheY-like_superfamily"/>
</dbReference>
<feature type="coiled-coil region" evidence="6">
    <location>
        <begin position="248"/>
        <end position="275"/>
    </location>
</feature>
<feature type="domain" description="Response regulatory" evidence="9">
    <location>
        <begin position="651"/>
        <end position="770"/>
    </location>
</feature>
<dbReference type="PANTHER" id="PTHR45339:SF1">
    <property type="entry name" value="HYBRID SIGNAL TRANSDUCTION HISTIDINE KINASE J"/>
    <property type="match status" value="1"/>
</dbReference>
<reference evidence="10 11" key="1">
    <citation type="journal article" date="2013" name="Environ. Microbiol.">
        <title>Genome analysis of Chitinivibrio alkaliphilus gen. nov., sp. nov., a novel extremely haloalkaliphilic anaerobic chitinolytic bacterium from the candidate phylum Termite Group 3.</title>
        <authorList>
            <person name="Sorokin D.Y."/>
            <person name="Gumerov V.M."/>
            <person name="Rakitin A.L."/>
            <person name="Beletsky A.V."/>
            <person name="Damste J.S."/>
            <person name="Muyzer G."/>
            <person name="Mardanov A.V."/>
            <person name="Ravin N.V."/>
        </authorList>
    </citation>
    <scope>NUCLEOTIDE SEQUENCE [LARGE SCALE GENOMIC DNA]</scope>
    <source>
        <strain evidence="10 11">ACht1</strain>
    </source>
</reference>
<dbReference type="CDD" id="cd00082">
    <property type="entry name" value="HisKA"/>
    <property type="match status" value="1"/>
</dbReference>
<dbReference type="Gene3D" id="3.30.565.10">
    <property type="entry name" value="Histidine kinase-like ATPase, C-terminal domain"/>
    <property type="match status" value="1"/>
</dbReference>
<dbReference type="Gene3D" id="3.40.50.2300">
    <property type="match status" value="1"/>
</dbReference>
<evidence type="ECO:0000259" key="8">
    <source>
        <dbReference type="PROSITE" id="PS50109"/>
    </source>
</evidence>
<dbReference type="SUPFAM" id="SSF47384">
    <property type="entry name" value="Homodimeric domain of signal transducing histidine kinase"/>
    <property type="match status" value="1"/>
</dbReference>
<feature type="transmembrane region" description="Helical" evidence="7">
    <location>
        <begin position="153"/>
        <end position="173"/>
    </location>
</feature>
<dbReference type="InterPro" id="IPR036890">
    <property type="entry name" value="HATPase_C_sf"/>
</dbReference>
<dbReference type="InterPro" id="IPR004358">
    <property type="entry name" value="Sig_transdc_His_kin-like_C"/>
</dbReference>
<comment type="catalytic activity">
    <reaction evidence="1">
        <text>ATP + protein L-histidine = ADP + protein N-phospho-L-histidine.</text>
        <dbReference type="EC" id="2.7.13.3"/>
    </reaction>
</comment>
<dbReference type="InterPro" id="IPR001789">
    <property type="entry name" value="Sig_transdc_resp-reg_receiver"/>
</dbReference>
<dbReference type="InterPro" id="IPR003661">
    <property type="entry name" value="HisK_dim/P_dom"/>
</dbReference>
<keyword evidence="7" id="KW-1133">Transmembrane helix</keyword>
<keyword evidence="10" id="KW-0808">Transferase</keyword>
<dbReference type="PROSITE" id="PS50109">
    <property type="entry name" value="HIS_KIN"/>
    <property type="match status" value="1"/>
</dbReference>
<dbReference type="InterPro" id="IPR005467">
    <property type="entry name" value="His_kinase_dom"/>
</dbReference>
<evidence type="ECO:0000259" key="9">
    <source>
        <dbReference type="PROSITE" id="PS50110"/>
    </source>
</evidence>
<protein>
    <recommendedName>
        <fullName evidence="2">histidine kinase</fullName>
        <ecNumber evidence="2">2.7.13.3</ecNumber>
    </recommendedName>
</protein>
<dbReference type="GO" id="GO:0000155">
    <property type="term" value="F:phosphorelay sensor kinase activity"/>
    <property type="evidence" value="ECO:0007669"/>
    <property type="project" value="InterPro"/>
</dbReference>
<comment type="caution">
    <text evidence="10">The sequence shown here is derived from an EMBL/GenBank/DDBJ whole genome shotgun (WGS) entry which is preliminary data.</text>
</comment>
<evidence type="ECO:0000256" key="5">
    <source>
        <dbReference type="PROSITE-ProRule" id="PRU00169"/>
    </source>
</evidence>
<keyword evidence="4" id="KW-0902">Two-component regulatory system</keyword>
<dbReference type="FunFam" id="3.30.565.10:FF:000010">
    <property type="entry name" value="Sensor histidine kinase RcsC"/>
    <property type="match status" value="1"/>
</dbReference>